<name>A0A9W7XDP9_9FUNG</name>
<organism evidence="4 5">
    <name type="scientific">Coemansia asiatica</name>
    <dbReference type="NCBI Taxonomy" id="1052880"/>
    <lineage>
        <taxon>Eukaryota</taxon>
        <taxon>Fungi</taxon>
        <taxon>Fungi incertae sedis</taxon>
        <taxon>Zoopagomycota</taxon>
        <taxon>Kickxellomycotina</taxon>
        <taxon>Kickxellomycetes</taxon>
        <taxon>Kickxellales</taxon>
        <taxon>Kickxellaceae</taxon>
        <taxon>Coemansia</taxon>
    </lineage>
</organism>
<dbReference type="Pfam" id="PF24808">
    <property type="entry name" value="DUF7707"/>
    <property type="match status" value="1"/>
</dbReference>
<feature type="chain" id="PRO_5040892608" description="DUF7707 domain-containing protein" evidence="2">
    <location>
        <begin position="24"/>
        <end position="221"/>
    </location>
</feature>
<comment type="caution">
    <text evidence="4">The sequence shown here is derived from an EMBL/GenBank/DDBJ whole genome shotgun (WGS) entry which is preliminary data.</text>
</comment>
<protein>
    <recommendedName>
        <fullName evidence="3">DUF7707 domain-containing protein</fullName>
    </recommendedName>
</protein>
<evidence type="ECO:0000313" key="5">
    <source>
        <dbReference type="Proteomes" id="UP001145021"/>
    </source>
</evidence>
<proteinExistence type="predicted"/>
<evidence type="ECO:0000313" key="4">
    <source>
        <dbReference type="EMBL" id="KAJ1642363.1"/>
    </source>
</evidence>
<feature type="compositionally biased region" description="Basic and acidic residues" evidence="1">
    <location>
        <begin position="152"/>
        <end position="164"/>
    </location>
</feature>
<feature type="signal peptide" evidence="2">
    <location>
        <begin position="1"/>
        <end position="23"/>
    </location>
</feature>
<feature type="compositionally biased region" description="Basic and acidic residues" evidence="1">
    <location>
        <begin position="182"/>
        <end position="197"/>
    </location>
</feature>
<dbReference type="InterPro" id="IPR056124">
    <property type="entry name" value="DUF7707"/>
</dbReference>
<dbReference type="Proteomes" id="UP001145021">
    <property type="component" value="Unassembled WGS sequence"/>
</dbReference>
<gene>
    <name evidence="4" type="ORF">LPJ64_005784</name>
</gene>
<keyword evidence="5" id="KW-1185">Reference proteome</keyword>
<evidence type="ECO:0000259" key="3">
    <source>
        <dbReference type="Pfam" id="PF24808"/>
    </source>
</evidence>
<sequence>MKFTVSTLLFAAAAAAAVSTVSAETWKITNEDSGSRQNLCALQVSTCQNNCGGPDQAPMAFCNTTTMAWGCGCLKKTPDFETWNWPIPAADCKGSNDVCVNNCNGQSGDRSKCFISCQDTHKCNTEDAPVSYTETDDTSTEPRYVGPAVSYKGDKLGDLNDGNDRSNLVASEDESSSNSDDSSSKEGETDKEKDSKNSDATSVFKTASLALAAVVFAAVSI</sequence>
<accession>A0A9W7XDP9</accession>
<dbReference type="EMBL" id="JANBOH010000416">
    <property type="protein sequence ID" value="KAJ1642363.1"/>
    <property type="molecule type" value="Genomic_DNA"/>
</dbReference>
<feature type="domain" description="DUF7707" evidence="3">
    <location>
        <begin position="32"/>
        <end position="126"/>
    </location>
</feature>
<evidence type="ECO:0000256" key="2">
    <source>
        <dbReference type="SAM" id="SignalP"/>
    </source>
</evidence>
<keyword evidence="2" id="KW-0732">Signal</keyword>
<dbReference type="AlphaFoldDB" id="A0A9W7XDP9"/>
<reference evidence="4" key="1">
    <citation type="submission" date="2022-07" db="EMBL/GenBank/DDBJ databases">
        <title>Phylogenomic reconstructions and comparative analyses of Kickxellomycotina fungi.</title>
        <authorList>
            <person name="Reynolds N.K."/>
            <person name="Stajich J.E."/>
            <person name="Barry K."/>
            <person name="Grigoriev I.V."/>
            <person name="Crous P."/>
            <person name="Smith M.E."/>
        </authorList>
    </citation>
    <scope>NUCLEOTIDE SEQUENCE</scope>
    <source>
        <strain evidence="4">NBRC 105413</strain>
    </source>
</reference>
<evidence type="ECO:0000256" key="1">
    <source>
        <dbReference type="SAM" id="MobiDB-lite"/>
    </source>
</evidence>
<feature type="region of interest" description="Disordered" evidence="1">
    <location>
        <begin position="128"/>
        <end position="200"/>
    </location>
</feature>